<dbReference type="PANTHER" id="PTHR43476">
    <property type="entry name" value="3-(3-HYDROXY-PHENYL)PROPIONATE/3-HYDROXYCINNAMIC ACID HYDROXYLASE"/>
    <property type="match status" value="1"/>
</dbReference>
<gene>
    <name evidence="3" type="ORF">GCM10010191_22290</name>
</gene>
<evidence type="ECO:0000259" key="2">
    <source>
        <dbReference type="Pfam" id="PF01494"/>
    </source>
</evidence>
<keyword evidence="4" id="KW-1185">Reference proteome</keyword>
<dbReference type="Gene3D" id="3.50.50.60">
    <property type="entry name" value="FAD/NAD(P)-binding domain"/>
    <property type="match status" value="1"/>
</dbReference>
<accession>A0ABN3IS36</accession>
<dbReference type="PRINTS" id="PR00420">
    <property type="entry name" value="RNGMNOXGNASE"/>
</dbReference>
<dbReference type="Gene3D" id="3.30.70.2450">
    <property type="match status" value="1"/>
</dbReference>
<proteinExistence type="predicted"/>
<dbReference type="Proteomes" id="UP001501231">
    <property type="component" value="Unassembled WGS sequence"/>
</dbReference>
<comment type="caution">
    <text evidence="3">The sequence shown here is derived from an EMBL/GenBank/DDBJ whole genome shotgun (WGS) entry which is preliminary data.</text>
</comment>
<dbReference type="SUPFAM" id="SSF51905">
    <property type="entry name" value="FAD/NAD(P)-binding domain"/>
    <property type="match status" value="1"/>
</dbReference>
<sequence length="536" mass="57295">MLSGGAESGADVVVVGCGPVGQLTAVLLGSRGWRVVVVERWPEPYPLPRAVTFDHEIARLLAAAGLGHRLGEISEAAREYEWRNAAGQVLLRFEWDRPGISGWPRSSMFSQPRLEALLSERLGQIDGLRVCPGVEVVGVVQSEHRAEVTVRDAAGHLDVISASYVIGCDGANSTVRRHMATTVTDLGFRYDWLIVDVVPDHEGAWTPSNLQICDPLRPTTVVSGGPGRRRFEFMRLPHETAEWLDQAETAWSLIEPWGLTPSNAVLERHAVYTFQARWADQWRDGRILLAGDAAHLMPPFAGQGMCSGLRDAANLAWKLDLVLARRAVPELLDSYTVERSAHVQHAIQTSIELGKVICVLDDAAAAERDQAMGAATGGTVVDTIPDAALSAGVLHCRPDGTPAPAAGELSPQGHVTWNGAAGPFDQVVGTGFVIAALFDPTEALTDEHLAFCTAIGARLVRLAAAGEPVPGAVTDSDGVYHALLNGTGRTAVIVRPDFYVFGTATADDLGGLVDDLRGRLTGRPADRPSASGLLKR</sequence>
<name>A0ABN3IS36_9ACTN</name>
<evidence type="ECO:0000313" key="3">
    <source>
        <dbReference type="EMBL" id="GAA2412413.1"/>
    </source>
</evidence>
<keyword evidence="1" id="KW-0560">Oxidoreductase</keyword>
<dbReference type="PANTHER" id="PTHR43476:SF3">
    <property type="entry name" value="FAD-BINDING MONOOXYGENASE"/>
    <property type="match status" value="1"/>
</dbReference>
<dbReference type="InterPro" id="IPR050631">
    <property type="entry name" value="PheA/TfdB_FAD_monoxygenase"/>
</dbReference>
<dbReference type="InterPro" id="IPR036188">
    <property type="entry name" value="FAD/NAD-bd_sf"/>
</dbReference>
<dbReference type="EMBL" id="BAAARW010000008">
    <property type="protein sequence ID" value="GAA2412413.1"/>
    <property type="molecule type" value="Genomic_DNA"/>
</dbReference>
<reference evidence="3 4" key="1">
    <citation type="journal article" date="2019" name="Int. J. Syst. Evol. Microbiol.">
        <title>The Global Catalogue of Microorganisms (GCM) 10K type strain sequencing project: providing services to taxonomists for standard genome sequencing and annotation.</title>
        <authorList>
            <consortium name="The Broad Institute Genomics Platform"/>
            <consortium name="The Broad Institute Genome Sequencing Center for Infectious Disease"/>
            <person name="Wu L."/>
            <person name="Ma J."/>
        </authorList>
    </citation>
    <scope>NUCLEOTIDE SEQUENCE [LARGE SCALE GENOMIC DNA]</scope>
    <source>
        <strain evidence="3 4">JCM 3325</strain>
    </source>
</reference>
<protein>
    <submittedName>
        <fullName evidence="3">Bifunctional 3-(3-hydroxy-phenyl)propionate/3-hydroxycinnamic acid hydroxylase</fullName>
    </submittedName>
</protein>
<evidence type="ECO:0000313" key="4">
    <source>
        <dbReference type="Proteomes" id="UP001501231"/>
    </source>
</evidence>
<organism evidence="3 4">
    <name type="scientific">Actinomadura vinacea</name>
    <dbReference type="NCBI Taxonomy" id="115336"/>
    <lineage>
        <taxon>Bacteria</taxon>
        <taxon>Bacillati</taxon>
        <taxon>Actinomycetota</taxon>
        <taxon>Actinomycetes</taxon>
        <taxon>Streptosporangiales</taxon>
        <taxon>Thermomonosporaceae</taxon>
        <taxon>Actinomadura</taxon>
    </lineage>
</organism>
<dbReference type="Pfam" id="PF01494">
    <property type="entry name" value="FAD_binding_3"/>
    <property type="match status" value="1"/>
</dbReference>
<evidence type="ECO:0000256" key="1">
    <source>
        <dbReference type="ARBA" id="ARBA00023002"/>
    </source>
</evidence>
<feature type="domain" description="FAD-binding" evidence="2">
    <location>
        <begin position="10"/>
        <end position="349"/>
    </location>
</feature>
<dbReference type="InterPro" id="IPR002938">
    <property type="entry name" value="FAD-bd"/>
</dbReference>
<dbReference type="NCBIfam" id="NF004829">
    <property type="entry name" value="PRK06183.1-3"/>
    <property type="match status" value="1"/>
</dbReference>